<name>A0A917MYW7_9BACT</name>
<feature type="domain" description="SusD-like N-terminal" evidence="7">
    <location>
        <begin position="59"/>
        <end position="206"/>
    </location>
</feature>
<evidence type="ECO:0000256" key="1">
    <source>
        <dbReference type="ARBA" id="ARBA00004442"/>
    </source>
</evidence>
<evidence type="ECO:0000256" key="4">
    <source>
        <dbReference type="ARBA" id="ARBA00023136"/>
    </source>
</evidence>
<proteinExistence type="inferred from homology"/>
<evidence type="ECO:0000259" key="7">
    <source>
        <dbReference type="Pfam" id="PF14322"/>
    </source>
</evidence>
<dbReference type="InterPro" id="IPR012944">
    <property type="entry name" value="SusD_RagB_dom"/>
</dbReference>
<protein>
    <submittedName>
        <fullName evidence="8">Carbohydrate-binding protein</fullName>
    </submittedName>
</protein>
<dbReference type="InterPro" id="IPR011990">
    <property type="entry name" value="TPR-like_helical_dom_sf"/>
</dbReference>
<dbReference type="EMBL" id="BMIB01000003">
    <property type="protein sequence ID" value="GGH72605.1"/>
    <property type="molecule type" value="Genomic_DNA"/>
</dbReference>
<accession>A0A917MYW7</accession>
<evidence type="ECO:0000256" key="5">
    <source>
        <dbReference type="ARBA" id="ARBA00023237"/>
    </source>
</evidence>
<dbReference type="Pfam" id="PF07980">
    <property type="entry name" value="SusD_RagB"/>
    <property type="match status" value="1"/>
</dbReference>
<dbReference type="Gene3D" id="1.25.40.390">
    <property type="match status" value="1"/>
</dbReference>
<dbReference type="GO" id="GO:0009279">
    <property type="term" value="C:cell outer membrane"/>
    <property type="evidence" value="ECO:0007669"/>
    <property type="project" value="UniProtKB-SubCell"/>
</dbReference>
<keyword evidence="3" id="KW-0732">Signal</keyword>
<evidence type="ECO:0000256" key="2">
    <source>
        <dbReference type="ARBA" id="ARBA00006275"/>
    </source>
</evidence>
<dbReference type="PROSITE" id="PS51257">
    <property type="entry name" value="PROKAR_LIPOPROTEIN"/>
    <property type="match status" value="1"/>
</dbReference>
<keyword evidence="5" id="KW-0998">Cell outer membrane</keyword>
<keyword evidence="4" id="KW-0472">Membrane</keyword>
<evidence type="ECO:0000313" key="8">
    <source>
        <dbReference type="EMBL" id="GGH72605.1"/>
    </source>
</evidence>
<gene>
    <name evidence="8" type="ORF">GCM10011379_33230</name>
</gene>
<reference evidence="8" key="1">
    <citation type="journal article" date="2014" name="Int. J. Syst. Evol. Microbiol.">
        <title>Complete genome sequence of Corynebacterium casei LMG S-19264T (=DSM 44701T), isolated from a smear-ripened cheese.</title>
        <authorList>
            <consortium name="US DOE Joint Genome Institute (JGI-PGF)"/>
            <person name="Walter F."/>
            <person name="Albersmeier A."/>
            <person name="Kalinowski J."/>
            <person name="Ruckert C."/>
        </authorList>
    </citation>
    <scope>NUCLEOTIDE SEQUENCE</scope>
    <source>
        <strain evidence="8">CGMCC 1.15290</strain>
    </source>
</reference>
<keyword evidence="9" id="KW-1185">Reference proteome</keyword>
<dbReference type="Proteomes" id="UP000627292">
    <property type="component" value="Unassembled WGS sequence"/>
</dbReference>
<dbReference type="AlphaFoldDB" id="A0A917MYW7"/>
<reference evidence="8" key="2">
    <citation type="submission" date="2020-09" db="EMBL/GenBank/DDBJ databases">
        <authorList>
            <person name="Sun Q."/>
            <person name="Zhou Y."/>
        </authorList>
    </citation>
    <scope>NUCLEOTIDE SEQUENCE</scope>
    <source>
        <strain evidence="8">CGMCC 1.15290</strain>
    </source>
</reference>
<organism evidence="8 9">
    <name type="scientific">Filimonas zeae</name>
    <dbReference type="NCBI Taxonomy" id="1737353"/>
    <lineage>
        <taxon>Bacteria</taxon>
        <taxon>Pseudomonadati</taxon>
        <taxon>Bacteroidota</taxon>
        <taxon>Chitinophagia</taxon>
        <taxon>Chitinophagales</taxon>
        <taxon>Chitinophagaceae</taxon>
        <taxon>Filimonas</taxon>
    </lineage>
</organism>
<evidence type="ECO:0000259" key="6">
    <source>
        <dbReference type="Pfam" id="PF07980"/>
    </source>
</evidence>
<comment type="similarity">
    <text evidence="2">Belongs to the SusD family.</text>
</comment>
<feature type="domain" description="RagB/SusD" evidence="6">
    <location>
        <begin position="314"/>
        <end position="589"/>
    </location>
</feature>
<evidence type="ECO:0000313" key="9">
    <source>
        <dbReference type="Proteomes" id="UP000627292"/>
    </source>
</evidence>
<evidence type="ECO:0000256" key="3">
    <source>
        <dbReference type="ARBA" id="ARBA00022729"/>
    </source>
</evidence>
<comment type="subcellular location">
    <subcellularLocation>
        <location evidence="1">Cell outer membrane</location>
    </subcellularLocation>
</comment>
<dbReference type="Pfam" id="PF14322">
    <property type="entry name" value="SusD-like_3"/>
    <property type="match status" value="1"/>
</dbReference>
<dbReference type="SUPFAM" id="SSF48452">
    <property type="entry name" value="TPR-like"/>
    <property type="match status" value="1"/>
</dbReference>
<dbReference type="RefSeq" id="WP_188954257.1">
    <property type="nucleotide sequence ID" value="NZ_BMIB01000003.1"/>
</dbReference>
<sequence>MKLYWAILGAAVLTGTGCKKMLTPDEENLKNVEQMYTDPNYAQGFLMNAYRSIPAYYDNSEYATDDAVTNQRNDGYLQMATGSWTAANSPVSVWNQSYGALQYVNLFLANADKVNWAADAEAALLFKMRMKGEAYGLRALYMYFLLRNHGGFTADGQLMGVPIITEMQTAASGNYNMPRATFAACIQQINKDLDSAEANLPLEYADLGNVNQIPDKFKVATQKTAVYNRVMGQYSRQLFNGLIAKAFRARTALLAASPAFQHASNPGTWANAADLAGAVIDYKGGVNALPANGYTYYANAAEIDGLSGGNNPSEIIWRENIQTGNSDQEAAHYPPTLFGNGYMNPTQNLVDAFPMANGYPIDHNSSQFDAANPYKSRDPRMTAYIIYNGATAGVSNSVILTGSNSGTDNGINVRETSTRTGYYMKKRLRMDVNRNPASISGKNRYNPRIRYTEIYLAYAEAANEAWGPTGSGSRSYSAYDIIKRIRNRAGVGTGNGDAYLEECKGDQVKMRELIRNERRLELSFESFRFWDLRRWKAPLNETARGMNVNGTTYTPLNVELRTYQDFMYYGPIPFSEVLKYNNLVQNKGWQ</sequence>
<comment type="caution">
    <text evidence="8">The sequence shown here is derived from an EMBL/GenBank/DDBJ whole genome shotgun (WGS) entry which is preliminary data.</text>
</comment>
<dbReference type="InterPro" id="IPR033985">
    <property type="entry name" value="SusD-like_N"/>
</dbReference>